<dbReference type="Pfam" id="PF14200">
    <property type="entry name" value="RicinB_lectin_2"/>
    <property type="match status" value="3"/>
</dbReference>
<dbReference type="InterPro" id="IPR012334">
    <property type="entry name" value="Pectin_lyas_fold"/>
</dbReference>
<evidence type="ECO:0000256" key="2">
    <source>
        <dbReference type="RuleBase" id="RU361173"/>
    </source>
</evidence>
<dbReference type="PANTHER" id="PTHR31683">
    <property type="entry name" value="PECTATE LYASE 18-RELATED"/>
    <property type="match status" value="1"/>
</dbReference>
<dbReference type="CDD" id="cd00161">
    <property type="entry name" value="beta-trefoil_Ricin-like"/>
    <property type="match status" value="3"/>
</dbReference>
<dbReference type="InterPro" id="IPR011050">
    <property type="entry name" value="Pectin_lyase_fold/virulence"/>
</dbReference>
<dbReference type="GO" id="GO:0030570">
    <property type="term" value="F:pectate lyase activity"/>
    <property type="evidence" value="ECO:0007669"/>
    <property type="project" value="InterPro"/>
</dbReference>
<dbReference type="Pfam" id="PF00544">
    <property type="entry name" value="Pectate_lyase_4"/>
    <property type="match status" value="1"/>
</dbReference>
<keyword evidence="3" id="KW-0732">Signal</keyword>
<comment type="caution">
    <text evidence="6">The sequence shown here is derived from an EMBL/GenBank/DDBJ whole genome shotgun (WGS) entry which is preliminary data.</text>
</comment>
<feature type="domain" description="Ricin B lectin" evidence="4">
    <location>
        <begin position="175"/>
        <end position="310"/>
    </location>
</feature>
<evidence type="ECO:0000259" key="5">
    <source>
        <dbReference type="SMART" id="SM00656"/>
    </source>
</evidence>
<name>A0AAW7XA82_9GAMM</name>
<dbReference type="InterPro" id="IPR002022">
    <property type="entry name" value="Pec_lyase"/>
</dbReference>
<dbReference type="PANTHER" id="PTHR31683:SF18">
    <property type="entry name" value="PECTATE LYASE 21-RELATED"/>
    <property type="match status" value="1"/>
</dbReference>
<keyword evidence="2" id="KW-0964">Secreted</keyword>
<proteinExistence type="inferred from homology"/>
<keyword evidence="1 2" id="KW-0456">Lyase</keyword>
<accession>A0AAW7XA82</accession>
<dbReference type="SMART" id="SM00458">
    <property type="entry name" value="RICIN"/>
    <property type="match status" value="2"/>
</dbReference>
<feature type="chain" id="PRO_5043812750" evidence="3">
    <location>
        <begin position="21"/>
        <end position="667"/>
    </location>
</feature>
<comment type="similarity">
    <text evidence="2">Belongs to the polysaccharide lyase 1 family.</text>
</comment>
<comment type="subcellular location">
    <subcellularLocation>
        <location evidence="2">Secreted</location>
    </subcellularLocation>
</comment>
<dbReference type="InterPro" id="IPR000772">
    <property type="entry name" value="Ricin_B_lectin"/>
</dbReference>
<dbReference type="SUPFAM" id="SSF51126">
    <property type="entry name" value="Pectin lyase-like"/>
    <property type="match status" value="1"/>
</dbReference>
<evidence type="ECO:0000313" key="6">
    <source>
        <dbReference type="EMBL" id="MDO6424562.1"/>
    </source>
</evidence>
<feature type="domain" description="Pectate lyase" evidence="5">
    <location>
        <begin position="408"/>
        <end position="606"/>
    </location>
</feature>
<dbReference type="InterPro" id="IPR045032">
    <property type="entry name" value="PEL"/>
</dbReference>
<feature type="signal peptide" evidence="3">
    <location>
        <begin position="1"/>
        <end position="20"/>
    </location>
</feature>
<dbReference type="AlphaFoldDB" id="A0AAW7XA82"/>
<dbReference type="GO" id="GO:0000272">
    <property type="term" value="P:polysaccharide catabolic process"/>
    <property type="evidence" value="ECO:0007669"/>
    <property type="project" value="UniProtKB-KW"/>
</dbReference>
<dbReference type="InterPro" id="IPR035992">
    <property type="entry name" value="Ricin_B-like_lectins"/>
</dbReference>
<keyword evidence="2" id="KW-0624">Polysaccharide degradation</keyword>
<keyword evidence="2" id="KW-0119">Carbohydrate metabolism</keyword>
<gene>
    <name evidence="6" type="ORF">Q4521_18890</name>
</gene>
<protein>
    <submittedName>
        <fullName evidence="6">RICIN domain-containing protein</fullName>
    </submittedName>
</protein>
<dbReference type="GO" id="GO:0005576">
    <property type="term" value="C:extracellular region"/>
    <property type="evidence" value="ECO:0007669"/>
    <property type="project" value="UniProtKB-SubCell"/>
</dbReference>
<dbReference type="RefSeq" id="WP_303493812.1">
    <property type="nucleotide sequence ID" value="NZ_JAUOPB010000015.1"/>
</dbReference>
<feature type="domain" description="Ricin B lectin" evidence="4">
    <location>
        <begin position="26"/>
        <end position="162"/>
    </location>
</feature>
<evidence type="ECO:0000256" key="3">
    <source>
        <dbReference type="SAM" id="SignalP"/>
    </source>
</evidence>
<reference evidence="6" key="1">
    <citation type="submission" date="2023-07" db="EMBL/GenBank/DDBJ databases">
        <title>Genome content predicts the carbon catabolic preferences of heterotrophic bacteria.</title>
        <authorList>
            <person name="Gralka M."/>
        </authorList>
    </citation>
    <scope>NUCLEOTIDE SEQUENCE</scope>
    <source>
        <strain evidence="6">I3M17_2</strain>
    </source>
</reference>
<evidence type="ECO:0000313" key="7">
    <source>
        <dbReference type="Proteomes" id="UP001169760"/>
    </source>
</evidence>
<sequence length="667" mass="71390">MLKKALIFLVLALSYHTSFAQSLADGRYSITSRHSGLSLDVAAGSTADGANIQQWAYTEGSHQQFDVAYMGSGYYSIRAAHSGKSLDVYAFSTEDGGEIRQWEYLSGDNQLWSITARDSGFYTITSKWSGMSLDVWEWSTQNGGDIRQWNSTGATNQQWSFTPVQPVCTNDPVDGGLFSITSFASGKSLDVAAGSTSNGGNIQLWGYAGSANQHFNLRAVDNTYWTISPANSNLMLDVSGRSTADGANILQWAATGAHNQQWQLKRSTTGAYNIVSRSSGKSVTVGSTNNGANIYQSTDTASGNQRWVFTRIDACSSNPPTTPPIATAVSGFASMPGNNGLSTTTGGGNATPITVSTCSALTSALASSNPAVIHLANTTIDCRTSARTQVACPITCPNNSSETFYRVPVGTQTCTELGSANNATVNRSRNEARLNVASNKTVIGLGANSKVLGATFNLSNASNVILQNFTIEDVNPGLIEAGDAVTLANSNHIWLDHLRTNLISDGHVDINDSRNVTLSWNHFMGWNTAVCDNQHHYTNGVSNSVVTFHHNFWDTNSGRNPKLDGTSTRAHLYNNYWKDISYFSTAATNGAQALMHANYFENSAKPHWADSGYINANVSTNVYTGKSATDAYRDTGNSVLGDVTMYSYSLDSAANLPNLVGNNAGPK</sequence>
<dbReference type="Gene3D" id="2.80.10.50">
    <property type="match status" value="6"/>
</dbReference>
<dbReference type="SUPFAM" id="SSF50370">
    <property type="entry name" value="Ricin B-like lectins"/>
    <property type="match status" value="2"/>
</dbReference>
<dbReference type="Gene3D" id="2.160.20.10">
    <property type="entry name" value="Single-stranded right-handed beta-helix, Pectin lyase-like"/>
    <property type="match status" value="1"/>
</dbReference>
<organism evidence="6 7">
    <name type="scientific">Saccharophagus degradans</name>
    <dbReference type="NCBI Taxonomy" id="86304"/>
    <lineage>
        <taxon>Bacteria</taxon>
        <taxon>Pseudomonadati</taxon>
        <taxon>Pseudomonadota</taxon>
        <taxon>Gammaproteobacteria</taxon>
        <taxon>Cellvibrionales</taxon>
        <taxon>Cellvibrionaceae</taxon>
        <taxon>Saccharophagus</taxon>
    </lineage>
</organism>
<evidence type="ECO:0000259" key="4">
    <source>
        <dbReference type="SMART" id="SM00458"/>
    </source>
</evidence>
<dbReference type="PROSITE" id="PS50231">
    <property type="entry name" value="RICIN_B_LECTIN"/>
    <property type="match status" value="1"/>
</dbReference>
<evidence type="ECO:0000256" key="1">
    <source>
        <dbReference type="ARBA" id="ARBA00023239"/>
    </source>
</evidence>
<dbReference type="EMBL" id="JAUOPB010000015">
    <property type="protein sequence ID" value="MDO6424562.1"/>
    <property type="molecule type" value="Genomic_DNA"/>
</dbReference>
<dbReference type="Proteomes" id="UP001169760">
    <property type="component" value="Unassembled WGS sequence"/>
</dbReference>
<dbReference type="SMART" id="SM00656">
    <property type="entry name" value="Amb_all"/>
    <property type="match status" value="1"/>
</dbReference>